<evidence type="ECO:0000256" key="4">
    <source>
        <dbReference type="ARBA" id="ARBA00050933"/>
    </source>
</evidence>
<accession>A0AAQ6AI40</accession>
<dbReference type="FunFam" id="3.40.630.30:FF:000303">
    <property type="entry name" value="O-GlcNAcase"/>
    <property type="match status" value="1"/>
</dbReference>
<evidence type="ECO:0000256" key="3">
    <source>
        <dbReference type="ARBA" id="ARBA00030512"/>
    </source>
</evidence>
<dbReference type="PANTHER" id="PTHR13170">
    <property type="entry name" value="O-GLCNACASE"/>
    <property type="match status" value="1"/>
</dbReference>
<name>A0AAQ6AI40_AMPOC</name>
<evidence type="ECO:0000256" key="7">
    <source>
        <dbReference type="ARBA" id="ARBA00076634"/>
    </source>
</evidence>
<dbReference type="FunFam" id="1.20.58.240:FF:000001">
    <property type="entry name" value="O-GlcNAcase like"/>
    <property type="match status" value="1"/>
</dbReference>
<dbReference type="FunFam" id="3.20.20.80:FF:000009">
    <property type="entry name" value="O-GlcNAcase BT_4395"/>
    <property type="match status" value="1"/>
</dbReference>
<feature type="region of interest" description="Disordered" evidence="8">
    <location>
        <begin position="447"/>
        <end position="480"/>
    </location>
</feature>
<dbReference type="Gene3D" id="3.20.20.80">
    <property type="entry name" value="Glycosidases"/>
    <property type="match status" value="1"/>
</dbReference>
<organism evidence="10 11">
    <name type="scientific">Amphiprion ocellaris</name>
    <name type="common">Clown anemonefish</name>
    <dbReference type="NCBI Taxonomy" id="80972"/>
    <lineage>
        <taxon>Eukaryota</taxon>
        <taxon>Metazoa</taxon>
        <taxon>Chordata</taxon>
        <taxon>Craniata</taxon>
        <taxon>Vertebrata</taxon>
        <taxon>Euteleostomi</taxon>
        <taxon>Actinopterygii</taxon>
        <taxon>Neopterygii</taxon>
        <taxon>Teleostei</taxon>
        <taxon>Neoteleostei</taxon>
        <taxon>Acanthomorphata</taxon>
        <taxon>Ovalentaria</taxon>
        <taxon>Pomacentridae</taxon>
        <taxon>Amphiprion</taxon>
    </lineage>
</organism>
<feature type="compositionally biased region" description="Basic and acidic residues" evidence="8">
    <location>
        <begin position="493"/>
        <end position="507"/>
    </location>
</feature>
<protein>
    <recommendedName>
        <fullName evidence="6">protein O-GlcNAcase</fullName>
        <ecNumber evidence="6">3.2.1.169</ecNumber>
    </recommendedName>
    <alternativeName>
        <fullName evidence="3">Beta-N-acetylhexosaminidase</fullName>
    </alternativeName>
    <alternativeName>
        <fullName evidence="7">Beta-hexosaminidase</fullName>
    </alternativeName>
</protein>
<dbReference type="Pfam" id="PF07555">
    <property type="entry name" value="NAGidase"/>
    <property type="match status" value="1"/>
</dbReference>
<evidence type="ECO:0000259" key="9">
    <source>
        <dbReference type="PROSITE" id="PS52009"/>
    </source>
</evidence>
<reference evidence="10" key="2">
    <citation type="submission" date="2025-08" db="UniProtKB">
        <authorList>
            <consortium name="Ensembl"/>
        </authorList>
    </citation>
    <scope>IDENTIFICATION</scope>
</reference>
<evidence type="ECO:0000313" key="10">
    <source>
        <dbReference type="Ensembl" id="ENSAOCP00000078048.1"/>
    </source>
</evidence>
<dbReference type="SUPFAM" id="SSF51445">
    <property type="entry name" value="(Trans)glycosidases"/>
    <property type="match status" value="1"/>
</dbReference>
<dbReference type="AlphaFoldDB" id="A0AAQ6AI40"/>
<dbReference type="PROSITE" id="PS52009">
    <property type="entry name" value="GH84"/>
    <property type="match status" value="1"/>
</dbReference>
<dbReference type="Gene3D" id="1.20.58.240">
    <property type="entry name" value="STAT, domain 1"/>
    <property type="match status" value="1"/>
</dbReference>
<evidence type="ECO:0000256" key="1">
    <source>
        <dbReference type="ARBA" id="ARBA00022801"/>
    </source>
</evidence>
<dbReference type="Ensembl" id="ENSAOCT00000037788.1">
    <property type="protein sequence ID" value="ENSAOCP00000078048.1"/>
    <property type="gene ID" value="ENSAOCG00000009445.2"/>
</dbReference>
<dbReference type="InterPro" id="IPR017853">
    <property type="entry name" value="GH"/>
</dbReference>
<keyword evidence="2" id="KW-0326">Glycosidase</keyword>
<evidence type="ECO:0000313" key="11">
    <source>
        <dbReference type="Proteomes" id="UP001501940"/>
    </source>
</evidence>
<evidence type="ECO:0000256" key="6">
    <source>
        <dbReference type="ARBA" id="ARBA00066938"/>
    </source>
</evidence>
<dbReference type="PANTHER" id="PTHR13170:SF24">
    <property type="entry name" value="O-GLCNACASE"/>
    <property type="match status" value="1"/>
</dbReference>
<evidence type="ECO:0000256" key="5">
    <source>
        <dbReference type="ARBA" id="ARBA00052136"/>
    </source>
</evidence>
<evidence type="ECO:0000256" key="8">
    <source>
        <dbReference type="SAM" id="MobiDB-lite"/>
    </source>
</evidence>
<dbReference type="Gene3D" id="3.40.630.30">
    <property type="match status" value="1"/>
</dbReference>
<comment type="catalytic activity">
    <reaction evidence="5">
        <text>3-O-(N-acetyl-beta-D-glucosaminyl)-L-threonyl-[protein] + H2O = L-threonyl-[protein] + N-acetyl-D-glucosamine</text>
        <dbReference type="Rhea" id="RHEA:48892"/>
        <dbReference type="Rhea" id="RHEA-COMP:11060"/>
        <dbReference type="Rhea" id="RHEA-COMP:12252"/>
        <dbReference type="ChEBI" id="CHEBI:15377"/>
        <dbReference type="ChEBI" id="CHEBI:30013"/>
        <dbReference type="ChEBI" id="CHEBI:90840"/>
        <dbReference type="ChEBI" id="CHEBI:506227"/>
        <dbReference type="EC" id="3.2.1.169"/>
    </reaction>
</comment>
<dbReference type="GeneTree" id="ENSGT00390000007726"/>
<comment type="catalytic activity">
    <reaction evidence="4">
        <text>3-O-(N-acetyl-beta-D-glucosaminyl)-L-seryl-[protein] + H2O = N-acetyl-D-glucosamine + L-seryl-[protein]</text>
        <dbReference type="Rhea" id="RHEA:48876"/>
        <dbReference type="Rhea" id="RHEA-COMP:9863"/>
        <dbReference type="Rhea" id="RHEA-COMP:12251"/>
        <dbReference type="ChEBI" id="CHEBI:15377"/>
        <dbReference type="ChEBI" id="CHEBI:29999"/>
        <dbReference type="ChEBI" id="CHEBI:90838"/>
        <dbReference type="ChEBI" id="CHEBI:506227"/>
        <dbReference type="EC" id="3.2.1.169"/>
    </reaction>
</comment>
<dbReference type="GO" id="GO:0009100">
    <property type="term" value="P:glycoprotein metabolic process"/>
    <property type="evidence" value="ECO:0007669"/>
    <property type="project" value="TreeGrafter"/>
</dbReference>
<evidence type="ECO:0000256" key="2">
    <source>
        <dbReference type="ARBA" id="ARBA00023295"/>
    </source>
</evidence>
<dbReference type="GO" id="GO:0016231">
    <property type="term" value="F:beta-N-acetylglucosaminidase activity"/>
    <property type="evidence" value="ECO:0007669"/>
    <property type="project" value="TreeGrafter"/>
</dbReference>
<dbReference type="InterPro" id="IPR051822">
    <property type="entry name" value="Glycosyl_Hydrolase_84"/>
</dbReference>
<keyword evidence="1" id="KW-0378">Hydrolase</keyword>
<feature type="domain" description="GH84" evidence="9">
    <location>
        <begin position="49"/>
        <end position="325"/>
    </location>
</feature>
<sequence length="817" mass="92099">MVQKDKTLETPQVDGEPSPSPVSGEACAEAPGPVEESGIGVELTGHRKFISGVVEGFYGRPWTMEQRKELFRRQQKWGLNTYLYAPKDDYKHRMFWRELYSVEEAEQLMTLIGAAKEHGIEFIYAISPGLDITFSNQKEVSALKRKLDQVSHFGCKSFALLFDDIDHNMCPADKEVFSSFAHAQVSITNEIYQYLGEPETFLFCPTEYCGTFCYPSVSQSPYLHTVGEKLLPGIDVLWTGPKVVSKDITVESIEEVSKILRRAPVIWDNIHANDYDQKRLFLGPYKGRSTELIPRLKGVLTNPNCEFESNFVAIHTLATWYKSNMNGVRKDVVMTDGEDSTVSIQIKLENEGSDEELETDMLYSPQLALKLALTEWLGEFGVPHQYNSRQVPQSGAKSTAIDVSSMAAPSLCSSTTVTTVFQQPIMSPAMPPLCLDPLSHPLVEVEKKDSDEEPMEMVVEKQDEPEPEAEADPEEKHVGPILADKMAEDLKPMDTDKESLAESKSPEESIQEDSGSDIAPMQTDDQLKQDVFVPGPNEKPLFTAEPLTLEDLSLLAELFYLPYEHGPKAMQMLKEFNWLRANSSVVSVNCKRKESEKVAEWQLRAEKFEDMCCSVIQMFTRLSNTANRTILYDLYPYIWDIKSIISMVKSFVQWLGCRSQSSAQFLRGDQEPWAFRGGLAGEFQRLLPIDGANDLFYQPPPSMPTSKIYSIRPYFPKDEKMMLSFHEEEEGLPDSFLSNFPSLIKVDIHAKVTDPSVAKSMMGCLLSSLKANGSHGAFCKVRQTDKRMLDFYSKLGCFEVAKMEGFPKDVIIMGRSL</sequence>
<reference evidence="10" key="3">
    <citation type="submission" date="2025-09" db="UniProtKB">
        <authorList>
            <consortium name="Ensembl"/>
        </authorList>
    </citation>
    <scope>IDENTIFICATION</scope>
</reference>
<reference evidence="10 11" key="1">
    <citation type="submission" date="2022-01" db="EMBL/GenBank/DDBJ databases">
        <title>A chromosome-scale genome assembly of the false clownfish, Amphiprion ocellaris.</title>
        <authorList>
            <person name="Ryu T."/>
        </authorList>
    </citation>
    <scope>NUCLEOTIDE SEQUENCE [LARGE SCALE GENOMIC DNA]</scope>
</reference>
<keyword evidence="11" id="KW-1185">Reference proteome</keyword>
<proteinExistence type="predicted"/>
<feature type="region of interest" description="Disordered" evidence="8">
    <location>
        <begin position="1"/>
        <end position="35"/>
    </location>
</feature>
<feature type="region of interest" description="Disordered" evidence="8">
    <location>
        <begin position="493"/>
        <end position="521"/>
    </location>
</feature>
<dbReference type="EC" id="3.2.1.169" evidence="6"/>
<dbReference type="InterPro" id="IPR011496">
    <property type="entry name" value="O-GlcNAcase_cat"/>
</dbReference>
<gene>
    <name evidence="10" type="primary">OGA</name>
</gene>
<dbReference type="Proteomes" id="UP001501940">
    <property type="component" value="Chromosome 16"/>
</dbReference>
<dbReference type="GO" id="GO:0102571">
    <property type="term" value="F:[protein]-3-O-(N-acetyl-D-glucosaminyl)-L-serine/L-threonine O-N-acetyl-alpha-D-glucosaminase activity"/>
    <property type="evidence" value="ECO:0007669"/>
    <property type="project" value="UniProtKB-EC"/>
</dbReference>